<accession>A0A518D2Y2</accession>
<sequence precursor="true">MPHRPRTFTRPIARLVLAALALVLTSACASVDSDIHLAPFWTQSATADDRIEREALGGAYLERRFEPTGELEVRALKPLVSWRQVGPEEEKVEFLAPLGYWRSKVDSTWGLMLPLLYWRTAPGDWSFEARGVEAPPEAPEREIDVLLLPGFIWSRNARGASKFGIFPIYGELDKFLTWDRVRFVLFPLYVSARRGKSVTHNVLFPVIGWTVGTKDGSPAKPGTSHWRVWPLVSRNAEAGKHSRWTVLWPIFHWNVDGLWKEPAQRRRAFAVLPLFGRTAQGTYRSYSFLWPFFGYAHDPRGRDPKTGKGGFWAWDGPWPFVRLQGGGQNPLATERTRVWPLYSHFEGNGIVADSYLWPFIHDRQEDTPGFRRASFYVLPFYQGWDMTRRADRPAATKESWRRLWPLWRYERKDDWRRTAVLSLDPLMRSSVIDFHYGWMWEIFAWESDGPVRRERSWLGLWRLESTGTETRRSFSGLWSDRTLETEAGQVRETSLLFGLIRWRSGIQELDPGMLRPAFPGPGWPREFAPPARDALPRVAPPSSMPGPSAPRPHSREPEDTARR</sequence>
<feature type="compositionally biased region" description="Pro residues" evidence="1">
    <location>
        <begin position="538"/>
        <end position="550"/>
    </location>
</feature>
<evidence type="ECO:0000256" key="1">
    <source>
        <dbReference type="SAM" id="MobiDB-lite"/>
    </source>
</evidence>
<reference evidence="3 4" key="1">
    <citation type="submission" date="2019-02" db="EMBL/GenBank/DDBJ databases">
        <title>Deep-cultivation of Planctomycetes and their phenomic and genomic characterization uncovers novel biology.</title>
        <authorList>
            <person name="Wiegand S."/>
            <person name="Jogler M."/>
            <person name="Boedeker C."/>
            <person name="Pinto D."/>
            <person name="Vollmers J."/>
            <person name="Rivas-Marin E."/>
            <person name="Kohn T."/>
            <person name="Peeters S.H."/>
            <person name="Heuer A."/>
            <person name="Rast P."/>
            <person name="Oberbeckmann S."/>
            <person name="Bunk B."/>
            <person name="Jeske O."/>
            <person name="Meyerdierks A."/>
            <person name="Storesund J.E."/>
            <person name="Kallscheuer N."/>
            <person name="Luecker S."/>
            <person name="Lage O.M."/>
            <person name="Pohl T."/>
            <person name="Merkel B.J."/>
            <person name="Hornburger P."/>
            <person name="Mueller R.-W."/>
            <person name="Bruemmer F."/>
            <person name="Labrenz M."/>
            <person name="Spormann A.M."/>
            <person name="Op den Camp H."/>
            <person name="Overmann J."/>
            <person name="Amann R."/>
            <person name="Jetten M.S.M."/>
            <person name="Mascher T."/>
            <person name="Medema M.H."/>
            <person name="Devos D.P."/>
            <person name="Kaster A.-K."/>
            <person name="Ovreas L."/>
            <person name="Rohde M."/>
            <person name="Galperin M.Y."/>
            <person name="Jogler C."/>
        </authorList>
    </citation>
    <scope>NUCLEOTIDE SEQUENCE [LARGE SCALE GENOMIC DNA]</scope>
    <source>
        <strain evidence="3 4">Pla163</strain>
    </source>
</reference>
<keyword evidence="4" id="KW-1185">Reference proteome</keyword>
<keyword evidence="2" id="KW-0732">Signal</keyword>
<feature type="signal peptide" evidence="2">
    <location>
        <begin position="1"/>
        <end position="29"/>
    </location>
</feature>
<protein>
    <recommendedName>
        <fullName evidence="5">Lipoprotein</fullName>
    </recommendedName>
</protein>
<evidence type="ECO:0000313" key="3">
    <source>
        <dbReference type="EMBL" id="QDU85828.1"/>
    </source>
</evidence>
<gene>
    <name evidence="3" type="ORF">Pla163_29690</name>
</gene>
<dbReference type="OrthoDB" id="9791525at2"/>
<evidence type="ECO:0000256" key="2">
    <source>
        <dbReference type="SAM" id="SignalP"/>
    </source>
</evidence>
<dbReference type="EMBL" id="CP036290">
    <property type="protein sequence ID" value="QDU85828.1"/>
    <property type="molecule type" value="Genomic_DNA"/>
</dbReference>
<proteinExistence type="predicted"/>
<dbReference type="RefSeq" id="WP_145189918.1">
    <property type="nucleotide sequence ID" value="NZ_CP036290.1"/>
</dbReference>
<dbReference type="PROSITE" id="PS51257">
    <property type="entry name" value="PROKAR_LIPOPROTEIN"/>
    <property type="match status" value="1"/>
</dbReference>
<organism evidence="3 4">
    <name type="scientific">Rohdeia mirabilis</name>
    <dbReference type="NCBI Taxonomy" id="2528008"/>
    <lineage>
        <taxon>Bacteria</taxon>
        <taxon>Pseudomonadati</taxon>
        <taxon>Planctomycetota</taxon>
        <taxon>Planctomycetia</taxon>
        <taxon>Planctomycetia incertae sedis</taxon>
        <taxon>Rohdeia</taxon>
    </lineage>
</organism>
<evidence type="ECO:0000313" key="4">
    <source>
        <dbReference type="Proteomes" id="UP000319342"/>
    </source>
</evidence>
<feature type="chain" id="PRO_5021999810" description="Lipoprotein" evidence="2">
    <location>
        <begin position="30"/>
        <end position="563"/>
    </location>
</feature>
<evidence type="ECO:0008006" key="5">
    <source>
        <dbReference type="Google" id="ProtNLM"/>
    </source>
</evidence>
<name>A0A518D2Y2_9BACT</name>
<dbReference type="Proteomes" id="UP000319342">
    <property type="component" value="Chromosome"/>
</dbReference>
<feature type="region of interest" description="Disordered" evidence="1">
    <location>
        <begin position="520"/>
        <end position="563"/>
    </location>
</feature>
<feature type="compositionally biased region" description="Basic and acidic residues" evidence="1">
    <location>
        <begin position="553"/>
        <end position="563"/>
    </location>
</feature>
<dbReference type="AlphaFoldDB" id="A0A518D2Y2"/>